<reference evidence="2" key="1">
    <citation type="journal article" date="2023" name="Mol. Ecol. Resour.">
        <title>Chromosome-level genome assembly of a triploid poplar Populus alba 'Berolinensis'.</title>
        <authorList>
            <person name="Chen S."/>
            <person name="Yu Y."/>
            <person name="Wang X."/>
            <person name="Wang S."/>
            <person name="Zhang T."/>
            <person name="Zhou Y."/>
            <person name="He R."/>
            <person name="Meng N."/>
            <person name="Wang Y."/>
            <person name="Liu W."/>
            <person name="Liu Z."/>
            <person name="Liu J."/>
            <person name="Guo Q."/>
            <person name="Huang H."/>
            <person name="Sederoff R.R."/>
            <person name="Wang G."/>
            <person name="Qu G."/>
            <person name="Chen S."/>
        </authorList>
    </citation>
    <scope>NUCLEOTIDE SEQUENCE</scope>
    <source>
        <strain evidence="2">SC-2020</strain>
    </source>
</reference>
<evidence type="ECO:0000313" key="3">
    <source>
        <dbReference type="Proteomes" id="UP001164929"/>
    </source>
</evidence>
<sequence>MKSEFEITDLGKMRYFLNVEVLQSSKSIHLCQKKYAKDVLDRFGMKECNSVKNPIVSRSKLTREDPMEEHLLSAKRVLQYLKGTLELSVFYAREGEIELFSYTNSDYASDYNHRKTEAKYVAAAACPCHSVWMKKVFSPSQTCQHYDKPLKLKSFVKLQELLGIKFLVEKLFARLEELDLDGFSLSSCELRGISSSTITSFTM</sequence>
<dbReference type="Proteomes" id="UP001164929">
    <property type="component" value="Chromosome 17"/>
</dbReference>
<keyword evidence="3" id="KW-1185">Reference proteome</keyword>
<comment type="caution">
    <text evidence="2">The sequence shown here is derived from an EMBL/GenBank/DDBJ whole genome shotgun (WGS) entry which is preliminary data.</text>
</comment>
<name>A0AAD6LHE9_9ROSI</name>
<gene>
    <name evidence="2" type="ORF">NC653_038717</name>
</gene>
<dbReference type="InterPro" id="IPR013103">
    <property type="entry name" value="RVT_2"/>
</dbReference>
<evidence type="ECO:0000313" key="2">
    <source>
        <dbReference type="EMBL" id="KAJ6960781.1"/>
    </source>
</evidence>
<evidence type="ECO:0000259" key="1">
    <source>
        <dbReference type="Pfam" id="PF07727"/>
    </source>
</evidence>
<protein>
    <recommendedName>
        <fullName evidence="1">Reverse transcriptase Ty1/copia-type domain-containing protein</fullName>
    </recommendedName>
</protein>
<dbReference type="EMBL" id="JAQIZT010000017">
    <property type="protein sequence ID" value="KAJ6960781.1"/>
    <property type="molecule type" value="Genomic_DNA"/>
</dbReference>
<feature type="domain" description="Reverse transcriptase Ty1/copia-type" evidence="1">
    <location>
        <begin position="1"/>
        <end position="56"/>
    </location>
</feature>
<dbReference type="AlphaFoldDB" id="A0AAD6LHE9"/>
<accession>A0AAD6LHE9</accession>
<proteinExistence type="predicted"/>
<dbReference type="Pfam" id="PF07727">
    <property type="entry name" value="RVT_2"/>
    <property type="match status" value="1"/>
</dbReference>
<organism evidence="2 3">
    <name type="scientific">Populus alba x Populus x berolinensis</name>
    <dbReference type="NCBI Taxonomy" id="444605"/>
    <lineage>
        <taxon>Eukaryota</taxon>
        <taxon>Viridiplantae</taxon>
        <taxon>Streptophyta</taxon>
        <taxon>Embryophyta</taxon>
        <taxon>Tracheophyta</taxon>
        <taxon>Spermatophyta</taxon>
        <taxon>Magnoliopsida</taxon>
        <taxon>eudicotyledons</taxon>
        <taxon>Gunneridae</taxon>
        <taxon>Pentapetalae</taxon>
        <taxon>rosids</taxon>
        <taxon>fabids</taxon>
        <taxon>Malpighiales</taxon>
        <taxon>Salicaceae</taxon>
        <taxon>Saliceae</taxon>
        <taxon>Populus</taxon>
    </lineage>
</organism>